<gene>
    <name evidence="2" type="ORF">CONCODRAFT_11777</name>
</gene>
<keyword evidence="3" id="KW-1185">Reference proteome</keyword>
<keyword evidence="1" id="KW-0812">Transmembrane</keyword>
<organism evidence="2 3">
    <name type="scientific">Conidiobolus coronatus (strain ATCC 28846 / CBS 209.66 / NRRL 28638)</name>
    <name type="common">Delacroixia coronata</name>
    <dbReference type="NCBI Taxonomy" id="796925"/>
    <lineage>
        <taxon>Eukaryota</taxon>
        <taxon>Fungi</taxon>
        <taxon>Fungi incertae sedis</taxon>
        <taxon>Zoopagomycota</taxon>
        <taxon>Entomophthoromycotina</taxon>
        <taxon>Entomophthoromycetes</taxon>
        <taxon>Entomophthorales</taxon>
        <taxon>Ancylistaceae</taxon>
        <taxon>Conidiobolus</taxon>
    </lineage>
</organism>
<name>A0A137NUG9_CONC2</name>
<reference evidence="2 3" key="1">
    <citation type="journal article" date="2015" name="Genome Biol. Evol.">
        <title>Phylogenomic analyses indicate that early fungi evolved digesting cell walls of algal ancestors of land plants.</title>
        <authorList>
            <person name="Chang Y."/>
            <person name="Wang S."/>
            <person name="Sekimoto S."/>
            <person name="Aerts A.L."/>
            <person name="Choi C."/>
            <person name="Clum A."/>
            <person name="LaButti K.M."/>
            <person name="Lindquist E.A."/>
            <person name="Yee Ngan C."/>
            <person name="Ohm R.A."/>
            <person name="Salamov A.A."/>
            <person name="Grigoriev I.V."/>
            <person name="Spatafora J.W."/>
            <person name="Berbee M.L."/>
        </authorList>
    </citation>
    <scope>NUCLEOTIDE SEQUENCE [LARGE SCALE GENOMIC DNA]</scope>
    <source>
        <strain evidence="2 3">NRRL 28638</strain>
    </source>
</reference>
<accession>A0A137NUG9</accession>
<evidence type="ECO:0000313" key="2">
    <source>
        <dbReference type="EMBL" id="KXN66396.1"/>
    </source>
</evidence>
<evidence type="ECO:0000256" key="1">
    <source>
        <dbReference type="SAM" id="Phobius"/>
    </source>
</evidence>
<dbReference type="AlphaFoldDB" id="A0A137NUG9"/>
<feature type="transmembrane region" description="Helical" evidence="1">
    <location>
        <begin position="21"/>
        <end position="39"/>
    </location>
</feature>
<protein>
    <submittedName>
        <fullName evidence="2">Uncharacterized protein</fullName>
    </submittedName>
</protein>
<evidence type="ECO:0000313" key="3">
    <source>
        <dbReference type="Proteomes" id="UP000070444"/>
    </source>
</evidence>
<keyword evidence="1" id="KW-1133">Transmembrane helix</keyword>
<keyword evidence="1" id="KW-0472">Membrane</keyword>
<dbReference type="Proteomes" id="UP000070444">
    <property type="component" value="Unassembled WGS sequence"/>
</dbReference>
<feature type="transmembrane region" description="Helical" evidence="1">
    <location>
        <begin position="63"/>
        <end position="85"/>
    </location>
</feature>
<sequence>MSVTISIIIDILNVGHILENLVYVNLDFISILSGFLMYMNDITVLSLERRLTIVYKMELSAKFYYSFSGGSITFILSGYGLICWFRSQSQNFQLELGFYLVKVKHEVNRTVIKY</sequence>
<proteinExistence type="predicted"/>
<dbReference type="EMBL" id="KQ964731">
    <property type="protein sequence ID" value="KXN66396.1"/>
    <property type="molecule type" value="Genomic_DNA"/>
</dbReference>